<feature type="compositionally biased region" description="Basic residues" evidence="1">
    <location>
        <begin position="413"/>
        <end position="422"/>
    </location>
</feature>
<evidence type="ECO:0000313" key="3">
    <source>
        <dbReference type="Proteomes" id="UP000824107"/>
    </source>
</evidence>
<dbReference type="Proteomes" id="UP000824107">
    <property type="component" value="Unassembled WGS sequence"/>
</dbReference>
<comment type="caution">
    <text evidence="2">The sequence shown here is derived from an EMBL/GenBank/DDBJ whole genome shotgun (WGS) entry which is preliminary data.</text>
</comment>
<feature type="compositionally biased region" description="Basic and acidic residues" evidence="1">
    <location>
        <begin position="403"/>
        <end position="412"/>
    </location>
</feature>
<protein>
    <submittedName>
        <fullName evidence="2">Uncharacterized protein</fullName>
    </submittedName>
</protein>
<proteinExistence type="predicted"/>
<feature type="compositionally biased region" description="Basic and acidic residues" evidence="1">
    <location>
        <begin position="72"/>
        <end position="81"/>
    </location>
</feature>
<reference evidence="2" key="2">
    <citation type="journal article" date="2021" name="PeerJ">
        <title>Extensive microbial diversity within the chicken gut microbiome revealed by metagenomics and culture.</title>
        <authorList>
            <person name="Gilroy R."/>
            <person name="Ravi A."/>
            <person name="Getino M."/>
            <person name="Pursley I."/>
            <person name="Horton D.L."/>
            <person name="Alikhan N.F."/>
            <person name="Baker D."/>
            <person name="Gharbi K."/>
            <person name="Hall N."/>
            <person name="Watson M."/>
            <person name="Adriaenssens E.M."/>
            <person name="Foster-Nyarko E."/>
            <person name="Jarju S."/>
            <person name="Secka A."/>
            <person name="Antonio M."/>
            <person name="Oren A."/>
            <person name="Chaudhuri R.R."/>
            <person name="La Ragione R."/>
            <person name="Hildebrand F."/>
            <person name="Pallen M.J."/>
        </authorList>
    </citation>
    <scope>NUCLEOTIDE SEQUENCE</scope>
    <source>
        <strain evidence="2">ChiW3-316</strain>
    </source>
</reference>
<organism evidence="2 3">
    <name type="scientific">Candidatus Scatocola faecipullorum</name>
    <dbReference type="NCBI Taxonomy" id="2840917"/>
    <lineage>
        <taxon>Bacteria</taxon>
        <taxon>Pseudomonadati</taxon>
        <taxon>Pseudomonadota</taxon>
        <taxon>Alphaproteobacteria</taxon>
        <taxon>Rhodospirillales</taxon>
        <taxon>Rhodospirillaceae</taxon>
        <taxon>Rhodospirillaceae incertae sedis</taxon>
        <taxon>Candidatus Scatocola</taxon>
    </lineage>
</organism>
<feature type="region of interest" description="Disordered" evidence="1">
    <location>
        <begin position="389"/>
        <end position="422"/>
    </location>
</feature>
<gene>
    <name evidence="2" type="ORF">IAD20_01285</name>
</gene>
<evidence type="ECO:0000313" key="2">
    <source>
        <dbReference type="EMBL" id="HIU52696.1"/>
    </source>
</evidence>
<dbReference type="AlphaFoldDB" id="A0A9D1M2Y0"/>
<name>A0A9D1M2Y0_9PROT</name>
<sequence>MKKEETTTARTGWKIWLEKTSQSLKKAWKFANEFDLIEKAKNIRIPRSVKIGGLALLLSGKSLNSHAAETGGRSEDRKIDTTEASVTAAPNRSNDAKTIEFSAVFRAYPGKYYNEVCNGSPCWLASTYETNGAGIGKNPSSIATWNDKGGYRGINQISPAHAQKFLKWLGNHEKYKEVYQSLKKGGVGKANWQKTARQHEHQMTEAFEWYMVEVYNQDNFKAVQDIINKSGVKASVRKLHPAVLSLMHQIMVERPASRTAIANKAVKFIETHGGDEASLNSEEFIKTLTRNKSIQTRAIKLLNDTTVDWKTAQFATLVAQAVPGHGDMRSWFEEQAQQKDSVKKKSNANSEKIAQAAKIQPLKLQPLTELLPKAPKELNMQELKIARKLASNNKKEKKQVKAPAKDLIDYRQLKRKKSAGRS</sequence>
<evidence type="ECO:0000256" key="1">
    <source>
        <dbReference type="SAM" id="MobiDB-lite"/>
    </source>
</evidence>
<accession>A0A9D1M2Y0</accession>
<feature type="region of interest" description="Disordered" evidence="1">
    <location>
        <begin position="66"/>
        <end position="90"/>
    </location>
</feature>
<reference evidence="2" key="1">
    <citation type="submission" date="2020-10" db="EMBL/GenBank/DDBJ databases">
        <authorList>
            <person name="Gilroy R."/>
        </authorList>
    </citation>
    <scope>NUCLEOTIDE SEQUENCE</scope>
    <source>
        <strain evidence="2">ChiW3-316</strain>
    </source>
</reference>
<dbReference type="EMBL" id="DVNC01000014">
    <property type="protein sequence ID" value="HIU52696.1"/>
    <property type="molecule type" value="Genomic_DNA"/>
</dbReference>